<dbReference type="InterPro" id="IPR023333">
    <property type="entry name" value="Proteasome_suB-type"/>
</dbReference>
<keyword evidence="5" id="KW-0378">Hydrolase</keyword>
<dbReference type="GO" id="GO:0051603">
    <property type="term" value="P:proteolysis involved in protein catabolic process"/>
    <property type="evidence" value="ECO:0007669"/>
    <property type="project" value="InterPro"/>
</dbReference>
<comment type="catalytic activity">
    <reaction evidence="1">
        <text>Cleavage of peptide bonds with very broad specificity.</text>
        <dbReference type="EC" id="3.4.25.1"/>
    </reaction>
</comment>
<dbReference type="GO" id="GO:0005737">
    <property type="term" value="C:cytoplasm"/>
    <property type="evidence" value="ECO:0007669"/>
    <property type="project" value="UniProtKB-SubCell"/>
</dbReference>
<proteinExistence type="inferred from homology"/>
<evidence type="ECO:0000256" key="4">
    <source>
        <dbReference type="ARBA" id="ARBA00022698"/>
    </source>
</evidence>
<protein>
    <recommendedName>
        <fullName evidence="9">Proteasome subunit beta</fullName>
    </recommendedName>
</protein>
<evidence type="ECO:0000256" key="9">
    <source>
        <dbReference type="RuleBase" id="RU004203"/>
    </source>
</evidence>
<comment type="similarity">
    <text evidence="9">Belongs to the peptidase T1B family.</text>
</comment>
<feature type="active site" description="Nucleophile" evidence="8">
    <location>
        <position position="48"/>
    </location>
</feature>
<dbReference type="EMBL" id="SDOX01000128">
    <property type="protein sequence ID" value="TFJ81445.1"/>
    <property type="molecule type" value="Genomic_DNA"/>
</dbReference>
<keyword evidence="11" id="KW-1185">Reference proteome</keyword>
<comment type="subcellular location">
    <subcellularLocation>
        <location evidence="9">Cytoplasm</location>
    </subcellularLocation>
    <subcellularLocation>
        <location evidence="9">Nucleus</location>
    </subcellularLocation>
</comment>
<dbReference type="PROSITE" id="PS51476">
    <property type="entry name" value="PROTEASOME_BETA_2"/>
    <property type="match status" value="1"/>
</dbReference>
<dbReference type="PANTHER" id="PTHR32194:SF4">
    <property type="entry name" value="PROTEASOME SUBUNIT BETA TYPE-7"/>
    <property type="match status" value="1"/>
</dbReference>
<evidence type="ECO:0000256" key="5">
    <source>
        <dbReference type="ARBA" id="ARBA00022801"/>
    </source>
</evidence>
<evidence type="ECO:0000256" key="8">
    <source>
        <dbReference type="PIRSR" id="PIRSR600243-1"/>
    </source>
</evidence>
<dbReference type="InterPro" id="IPR029055">
    <property type="entry name" value="Ntn_hydrolases_N"/>
</dbReference>
<organism evidence="10 11">
    <name type="scientific">Nannochloropsis salina CCMP1776</name>
    <dbReference type="NCBI Taxonomy" id="1027361"/>
    <lineage>
        <taxon>Eukaryota</taxon>
        <taxon>Sar</taxon>
        <taxon>Stramenopiles</taxon>
        <taxon>Ochrophyta</taxon>
        <taxon>Eustigmatophyceae</taxon>
        <taxon>Eustigmatales</taxon>
        <taxon>Monodopsidaceae</taxon>
        <taxon>Microchloropsis</taxon>
        <taxon>Microchloropsis salina</taxon>
    </lineage>
</organism>
<gene>
    <name evidence="10" type="ORF">NSK_007406</name>
</gene>
<comment type="function">
    <text evidence="9">Component of the proteasome, a multicatalytic proteinase complex which is characterized by its ability to cleave peptides with Arg, Phe, Tyr, Leu, and Glu adjacent to the leaving group at neutral or slightly basic pH. The proteasome has an ATP-dependent proteolytic activity.</text>
</comment>
<name>A0A4D9CVA7_9STRA</name>
<dbReference type="PANTHER" id="PTHR32194">
    <property type="entry name" value="METALLOPROTEASE TLDD"/>
    <property type="match status" value="1"/>
</dbReference>
<dbReference type="Gene3D" id="3.60.20.10">
    <property type="entry name" value="Glutamine Phosphoribosylpyrophosphate, subunit 1, domain 1"/>
    <property type="match status" value="1"/>
</dbReference>
<keyword evidence="6 9" id="KW-0647">Proteasome</keyword>
<dbReference type="FunFam" id="3.60.20.10:FF:000005">
    <property type="entry name" value="Proteasome subunit beta type-2"/>
    <property type="match status" value="1"/>
</dbReference>
<dbReference type="Pfam" id="PF00227">
    <property type="entry name" value="Proteasome"/>
    <property type="match status" value="1"/>
</dbReference>
<keyword evidence="7 9" id="KW-0539">Nucleus</keyword>
<dbReference type="GO" id="GO:0005839">
    <property type="term" value="C:proteasome core complex"/>
    <property type="evidence" value="ECO:0007669"/>
    <property type="project" value="InterPro"/>
</dbReference>
<dbReference type="SUPFAM" id="SSF56235">
    <property type="entry name" value="N-terminal nucleophile aminohydrolases (Ntn hydrolases)"/>
    <property type="match status" value="1"/>
</dbReference>
<accession>A0A4D9CVA7</accession>
<dbReference type="CDD" id="cd03763">
    <property type="entry name" value="proteasome_beta_type_7"/>
    <property type="match status" value="1"/>
</dbReference>
<evidence type="ECO:0000256" key="6">
    <source>
        <dbReference type="ARBA" id="ARBA00022942"/>
    </source>
</evidence>
<keyword evidence="2 9" id="KW-0963">Cytoplasm</keyword>
<dbReference type="OrthoDB" id="429533at2759"/>
<dbReference type="InterPro" id="IPR000243">
    <property type="entry name" value="Pept_T1A_subB"/>
</dbReference>
<dbReference type="PRINTS" id="PR00141">
    <property type="entry name" value="PROTEASOME"/>
</dbReference>
<dbReference type="AlphaFoldDB" id="A0A4D9CVA7"/>
<evidence type="ECO:0000313" key="10">
    <source>
        <dbReference type="EMBL" id="TFJ81445.1"/>
    </source>
</evidence>
<keyword evidence="3" id="KW-0645">Protease</keyword>
<dbReference type="GO" id="GO:0005634">
    <property type="term" value="C:nucleus"/>
    <property type="evidence" value="ECO:0007669"/>
    <property type="project" value="UniProtKB-SubCell"/>
</dbReference>
<evidence type="ECO:0000313" key="11">
    <source>
        <dbReference type="Proteomes" id="UP000355283"/>
    </source>
</evidence>
<comment type="caution">
    <text evidence="10">The sequence shown here is derived from an EMBL/GenBank/DDBJ whole genome shotgun (WGS) entry which is preliminary data.</text>
</comment>
<evidence type="ECO:0000256" key="1">
    <source>
        <dbReference type="ARBA" id="ARBA00001198"/>
    </source>
</evidence>
<dbReference type="GO" id="GO:0004298">
    <property type="term" value="F:threonine-type endopeptidase activity"/>
    <property type="evidence" value="ECO:0007669"/>
    <property type="project" value="UniProtKB-KW"/>
</dbReference>
<sequence>MHGESGKQSLRGALKEDVPGFNFDNYARNASLPTETTMHLPSAMKTGTTIAGVTFKDGVVLGADTRATGGTEVADKNCEKIHYLAPNIYCCGAGTAADTEKTTEIISSQLDLLRLSTGSPSRVVTACTMLKRMLFRYQGHVSAALVLGGVDSSGAHLYQIYPHGSTDKNPYVTMGSGSLAAMSVFETGFKEDMTEAEAIELVKEAILAGIYNDLGSGSNVDLTIIRKNGEVTVLRGYLTPNDVEPLRTSYKRPAALSVPAGATAVLSTHMDPARPGLEGLVIEDATAMTF</sequence>
<reference evidence="10 11" key="1">
    <citation type="submission" date="2019-01" db="EMBL/GenBank/DDBJ databases">
        <title>Nuclear Genome Assembly of the Microalgal Biofuel strain Nannochloropsis salina CCMP1776.</title>
        <authorList>
            <person name="Hovde B."/>
        </authorList>
    </citation>
    <scope>NUCLEOTIDE SEQUENCE [LARGE SCALE GENOMIC DNA]</scope>
    <source>
        <strain evidence="10 11">CCMP1776</strain>
    </source>
</reference>
<evidence type="ECO:0000256" key="2">
    <source>
        <dbReference type="ARBA" id="ARBA00022490"/>
    </source>
</evidence>
<evidence type="ECO:0000256" key="7">
    <source>
        <dbReference type="ARBA" id="ARBA00023242"/>
    </source>
</evidence>
<comment type="subunit">
    <text evidence="9">Component of the proteasome complex.</text>
</comment>
<keyword evidence="4" id="KW-0888">Threonine protease</keyword>
<dbReference type="PROSITE" id="PS00854">
    <property type="entry name" value="PROTEASOME_BETA_1"/>
    <property type="match status" value="1"/>
</dbReference>
<evidence type="ECO:0000256" key="3">
    <source>
        <dbReference type="ARBA" id="ARBA00022670"/>
    </source>
</evidence>
<dbReference type="InterPro" id="IPR016050">
    <property type="entry name" value="Proteasome_bsu_CS"/>
</dbReference>
<dbReference type="Proteomes" id="UP000355283">
    <property type="component" value="Unassembled WGS sequence"/>
</dbReference>
<dbReference type="InterPro" id="IPR001353">
    <property type="entry name" value="Proteasome_sua/b"/>
</dbReference>